<feature type="chain" id="PRO_5016383586" description="DUF2946 domain-containing protein" evidence="2">
    <location>
        <begin position="33"/>
        <end position="115"/>
    </location>
</feature>
<sequence length="115" mass="12170">MTRHLFRHLRRCRALFALALCAWLALGSAAWAQPEDCCASMAASMGMSVPHAPDHGAAHSITMAADGCCAHASVSVPPSSWGPVAEAEPASQGWLSRRETAPQPVYEPPLRPPVA</sequence>
<protein>
    <recommendedName>
        <fullName evidence="5">DUF2946 domain-containing protein</fullName>
    </recommendedName>
</protein>
<feature type="region of interest" description="Disordered" evidence="1">
    <location>
        <begin position="76"/>
        <end position="115"/>
    </location>
</feature>
<evidence type="ECO:0008006" key="5">
    <source>
        <dbReference type="Google" id="ProtNLM"/>
    </source>
</evidence>
<comment type="caution">
    <text evidence="3">The sequence shown here is derived from an EMBL/GenBank/DDBJ whole genome shotgun (WGS) entry which is preliminary data.</text>
</comment>
<name>A0A328P7H9_9GAMM</name>
<evidence type="ECO:0000256" key="2">
    <source>
        <dbReference type="SAM" id="SignalP"/>
    </source>
</evidence>
<dbReference type="Proteomes" id="UP000248926">
    <property type="component" value="Unassembled WGS sequence"/>
</dbReference>
<evidence type="ECO:0000313" key="3">
    <source>
        <dbReference type="EMBL" id="RAO77600.1"/>
    </source>
</evidence>
<evidence type="ECO:0000313" key="4">
    <source>
        <dbReference type="Proteomes" id="UP000248926"/>
    </source>
</evidence>
<proteinExistence type="predicted"/>
<feature type="signal peptide" evidence="2">
    <location>
        <begin position="1"/>
        <end position="32"/>
    </location>
</feature>
<dbReference type="AlphaFoldDB" id="A0A328P7H9"/>
<dbReference type="RefSeq" id="WP_111981706.1">
    <property type="nucleotide sequence ID" value="NZ_NFZS01000001.1"/>
</dbReference>
<dbReference type="EMBL" id="NFZS01000001">
    <property type="protein sequence ID" value="RAO77600.1"/>
    <property type="molecule type" value="Genomic_DNA"/>
</dbReference>
<keyword evidence="2" id="KW-0732">Signal</keyword>
<feature type="compositionally biased region" description="Pro residues" evidence="1">
    <location>
        <begin position="105"/>
        <end position="115"/>
    </location>
</feature>
<evidence type="ECO:0000256" key="1">
    <source>
        <dbReference type="SAM" id="MobiDB-lite"/>
    </source>
</evidence>
<accession>A0A328P7H9</accession>
<organism evidence="3 4">
    <name type="scientific">Dyella jiangningensis</name>
    <dbReference type="NCBI Taxonomy" id="1379159"/>
    <lineage>
        <taxon>Bacteria</taxon>
        <taxon>Pseudomonadati</taxon>
        <taxon>Pseudomonadota</taxon>
        <taxon>Gammaproteobacteria</taxon>
        <taxon>Lysobacterales</taxon>
        <taxon>Rhodanobacteraceae</taxon>
        <taxon>Dyella</taxon>
    </lineage>
</organism>
<gene>
    <name evidence="3" type="ORF">CA260_06960</name>
</gene>
<dbReference type="OrthoDB" id="5954076at2"/>
<keyword evidence="4" id="KW-1185">Reference proteome</keyword>
<reference evidence="3 4" key="1">
    <citation type="journal article" date="2018" name="Genet. Mol. Biol.">
        <title>The genome sequence of Dyella jiangningensis FCAV SCS01 from a lignocellulose-decomposing microbial consortium metagenome reveals potential for biotechnological applications.</title>
        <authorList>
            <person name="Desiderato J.G."/>
            <person name="Alvarenga D.O."/>
            <person name="Constancio M.T.L."/>
            <person name="Alves L.M.C."/>
            <person name="Varani A.M."/>
        </authorList>
    </citation>
    <scope>NUCLEOTIDE SEQUENCE [LARGE SCALE GENOMIC DNA]</scope>
    <source>
        <strain evidence="3 4">FCAV SCS01</strain>
    </source>
</reference>